<keyword evidence="3" id="KW-1185">Reference proteome</keyword>
<reference evidence="2 3" key="2">
    <citation type="journal article" date="2017" name="Genome Announc.">
        <title>Draft genome sequence of Aquitalea magnusonii strain H3, a plant growth-promoting bacterium of duckweed Lemna minor.</title>
        <authorList>
            <person name="Ishizawa H."/>
            <person name="Kuroda M."/>
            <person name="Ike M."/>
        </authorList>
    </citation>
    <scope>NUCLEOTIDE SEQUENCE [LARGE SCALE GENOMIC DNA]</scope>
    <source>
        <strain evidence="2 3">H3</strain>
    </source>
</reference>
<dbReference type="Proteomes" id="UP000198290">
    <property type="component" value="Chromosome"/>
</dbReference>
<evidence type="ECO:0000256" key="1">
    <source>
        <dbReference type="SAM" id="Phobius"/>
    </source>
</evidence>
<evidence type="ECO:0000313" key="2">
    <source>
        <dbReference type="EMBL" id="BBF83885.1"/>
    </source>
</evidence>
<reference evidence="3" key="1">
    <citation type="journal article" date="2017" name="Biotechnol. Biofuels">
        <title>Evaluation of environmental bacterial communities as a factor affecting the growth of duckweed Lemna minor.</title>
        <authorList>
            <person name="Ishizawa H."/>
            <person name="Kuroda M."/>
            <person name="Morikawa M."/>
            <person name="Ike M."/>
        </authorList>
    </citation>
    <scope>NUCLEOTIDE SEQUENCE [LARGE SCALE GENOMIC DNA]</scope>
    <source>
        <strain evidence="3">H3</strain>
    </source>
</reference>
<protein>
    <submittedName>
        <fullName evidence="2">Uncharacterized protein</fullName>
    </submittedName>
</protein>
<organism evidence="2 3">
    <name type="scientific">Aquitalea magnusonii</name>
    <dbReference type="NCBI Taxonomy" id="332411"/>
    <lineage>
        <taxon>Bacteria</taxon>
        <taxon>Pseudomonadati</taxon>
        <taxon>Pseudomonadota</taxon>
        <taxon>Betaproteobacteria</taxon>
        <taxon>Neisseriales</taxon>
        <taxon>Chromobacteriaceae</taxon>
        <taxon>Aquitalea</taxon>
    </lineage>
</organism>
<gene>
    <name evidence="2" type="ORF">DLM_0203</name>
</gene>
<dbReference type="RefSeq" id="WP_089083976.1">
    <property type="nucleotide sequence ID" value="NZ_AP018823.1"/>
</dbReference>
<keyword evidence="1" id="KW-1133">Transmembrane helix</keyword>
<proteinExistence type="predicted"/>
<reference evidence="3" key="3">
    <citation type="journal article" date="2017" name="Plant Physiol. Biochem.">
        <title>Differential oxidative and antioxidative response of duckweed Lemna minor toward plant growth promoting/inhibiting bacteria.</title>
        <authorList>
            <person name="Ishizawa H."/>
            <person name="Kuroda M."/>
            <person name="Morikawa M."/>
            <person name="Ike M."/>
        </authorList>
    </citation>
    <scope>NUCLEOTIDE SEQUENCE [LARGE SCALE GENOMIC DNA]</scope>
    <source>
        <strain evidence="3">H3</strain>
    </source>
</reference>
<dbReference type="AlphaFoldDB" id="A0A3G9G8I1"/>
<keyword evidence="1" id="KW-0472">Membrane</keyword>
<sequence length="75" mass="8833">MHPSDSRHDRKLLSLPAEIAEATWTGWQCIAHTLHHQRCEPASDRRSQLLHLLRWLAGNLLLVGLLYLLYRYSRF</sequence>
<evidence type="ECO:0000313" key="3">
    <source>
        <dbReference type="Proteomes" id="UP000198290"/>
    </source>
</evidence>
<name>A0A3G9G8I1_9NEIS</name>
<feature type="transmembrane region" description="Helical" evidence="1">
    <location>
        <begin position="52"/>
        <end position="70"/>
    </location>
</feature>
<dbReference type="OrthoDB" id="8595262at2"/>
<keyword evidence="1" id="KW-0812">Transmembrane</keyword>
<accession>A0A3G9G8I1</accession>
<dbReference type="EMBL" id="AP018823">
    <property type="protein sequence ID" value="BBF83885.1"/>
    <property type="molecule type" value="Genomic_DNA"/>
</dbReference>
<dbReference type="KEGG" id="amah:DLM_0203"/>